<name>A0A645B0D3_9ZZZZ</name>
<reference evidence="1" key="1">
    <citation type="submission" date="2019-08" db="EMBL/GenBank/DDBJ databases">
        <authorList>
            <person name="Kucharzyk K."/>
            <person name="Murdoch R.W."/>
            <person name="Higgins S."/>
            <person name="Loffler F."/>
        </authorList>
    </citation>
    <scope>NUCLEOTIDE SEQUENCE</scope>
</reference>
<evidence type="ECO:0000313" key="1">
    <source>
        <dbReference type="EMBL" id="MPM58912.1"/>
    </source>
</evidence>
<comment type="caution">
    <text evidence="1">The sequence shown here is derived from an EMBL/GenBank/DDBJ whole genome shotgun (WGS) entry which is preliminary data.</text>
</comment>
<dbReference type="AlphaFoldDB" id="A0A645B0D3"/>
<proteinExistence type="predicted"/>
<sequence>MNLNRVHLSRYFLIVLIAPRIVVNIKVANRNSDLLEAALGSSAVNDSHGLIIIGGLLVIVHSQHVDNADSADYDS</sequence>
<gene>
    <name evidence="1" type="ORF">SDC9_105745</name>
</gene>
<organism evidence="1">
    <name type="scientific">bioreactor metagenome</name>
    <dbReference type="NCBI Taxonomy" id="1076179"/>
    <lineage>
        <taxon>unclassified sequences</taxon>
        <taxon>metagenomes</taxon>
        <taxon>ecological metagenomes</taxon>
    </lineage>
</organism>
<accession>A0A645B0D3</accession>
<protein>
    <submittedName>
        <fullName evidence="1">Uncharacterized protein</fullName>
    </submittedName>
</protein>
<dbReference type="EMBL" id="VSSQ01017021">
    <property type="protein sequence ID" value="MPM58912.1"/>
    <property type="molecule type" value="Genomic_DNA"/>
</dbReference>